<dbReference type="GO" id="GO:0008270">
    <property type="term" value="F:zinc ion binding"/>
    <property type="evidence" value="ECO:0007669"/>
    <property type="project" value="InterPro"/>
</dbReference>
<dbReference type="SUPFAM" id="SSF51569">
    <property type="entry name" value="Aldolase"/>
    <property type="match status" value="1"/>
</dbReference>
<dbReference type="InterPro" id="IPR050246">
    <property type="entry name" value="Class_II_FBP_aldolase"/>
</dbReference>
<name>X1DKG5_9ZZZZ</name>
<proteinExistence type="predicted"/>
<dbReference type="PANTHER" id="PTHR30304:SF0">
    <property type="entry name" value="D-TAGATOSE-1,6-BISPHOSPHATE ALDOLASE SUBUNIT GATY-RELATED"/>
    <property type="match status" value="1"/>
</dbReference>
<dbReference type="InterPro" id="IPR000771">
    <property type="entry name" value="FBA_II"/>
</dbReference>
<evidence type="ECO:0008006" key="2">
    <source>
        <dbReference type="Google" id="ProtNLM"/>
    </source>
</evidence>
<dbReference type="EMBL" id="BART01034892">
    <property type="protein sequence ID" value="GAH08785.1"/>
    <property type="molecule type" value="Genomic_DNA"/>
</dbReference>
<protein>
    <recommendedName>
        <fullName evidence="2">Fructose-bisphosphate aldolase</fullName>
    </recommendedName>
</protein>
<dbReference type="PANTHER" id="PTHR30304">
    <property type="entry name" value="D-TAGATOSE-1,6-BISPHOSPHATE ALDOLASE"/>
    <property type="match status" value="1"/>
</dbReference>
<comment type="caution">
    <text evidence="1">The sequence shown here is derived from an EMBL/GenBank/DDBJ whole genome shotgun (WGS) entry which is preliminary data.</text>
</comment>
<evidence type="ECO:0000313" key="1">
    <source>
        <dbReference type="EMBL" id="GAH08785.1"/>
    </source>
</evidence>
<dbReference type="Gene3D" id="3.20.20.70">
    <property type="entry name" value="Aldolase class I"/>
    <property type="match status" value="1"/>
</dbReference>
<dbReference type="GO" id="GO:0016832">
    <property type="term" value="F:aldehyde-lyase activity"/>
    <property type="evidence" value="ECO:0007669"/>
    <property type="project" value="InterPro"/>
</dbReference>
<gene>
    <name evidence="1" type="ORF">S01H4_59481</name>
</gene>
<reference evidence="1" key="1">
    <citation type="journal article" date="2014" name="Front. Microbiol.">
        <title>High frequency of phylogenetically diverse reductive dehalogenase-homologous genes in deep subseafloor sedimentary metagenomes.</title>
        <authorList>
            <person name="Kawai M."/>
            <person name="Futagami T."/>
            <person name="Toyoda A."/>
            <person name="Takaki Y."/>
            <person name="Nishi S."/>
            <person name="Hori S."/>
            <person name="Arai W."/>
            <person name="Tsubouchi T."/>
            <person name="Morono Y."/>
            <person name="Uchiyama I."/>
            <person name="Ito T."/>
            <person name="Fujiyama A."/>
            <person name="Inagaki F."/>
            <person name="Takami H."/>
        </authorList>
    </citation>
    <scope>NUCLEOTIDE SEQUENCE</scope>
    <source>
        <strain evidence="1">Expedition CK06-06</strain>
    </source>
</reference>
<dbReference type="Pfam" id="PF01116">
    <property type="entry name" value="F_bP_aldolase"/>
    <property type="match status" value="1"/>
</dbReference>
<dbReference type="GO" id="GO:0005975">
    <property type="term" value="P:carbohydrate metabolic process"/>
    <property type="evidence" value="ECO:0007669"/>
    <property type="project" value="InterPro"/>
</dbReference>
<dbReference type="InterPro" id="IPR013785">
    <property type="entry name" value="Aldolase_TIM"/>
</dbReference>
<dbReference type="AlphaFoldDB" id="X1DKG5"/>
<feature type="non-terminal residue" evidence="1">
    <location>
        <position position="202"/>
    </location>
</feature>
<accession>X1DKG5</accession>
<sequence>AFDTDSPVIIEVAESQVGYALPGSGYKDKLTRFMDLAVNEVEKRSHKYKKIPPICIHIDHLQKEPNLAYEASKAGYTSVELDFSKQPTSDRTKAVRMNIEKCVPIIEDMHTLGISVEIEEGEIGNARARSAQSREEIEDEITQVDDAVFLVEGTNPEALAIFIGAAHGEIVGEPPIFYNRIGETREGLRKKGIDVPIVLHGG</sequence>
<feature type="non-terminal residue" evidence="1">
    <location>
        <position position="1"/>
    </location>
</feature>
<organism evidence="1">
    <name type="scientific">marine sediment metagenome</name>
    <dbReference type="NCBI Taxonomy" id="412755"/>
    <lineage>
        <taxon>unclassified sequences</taxon>
        <taxon>metagenomes</taxon>
        <taxon>ecological metagenomes</taxon>
    </lineage>
</organism>